<comment type="caution">
    <text evidence="2">The sequence shown here is derived from an EMBL/GenBank/DDBJ whole genome shotgun (WGS) entry which is preliminary data.</text>
</comment>
<organism evidence="2 3">
    <name type="scientific">Vandammella animalimorsus</name>
    <dbReference type="NCBI Taxonomy" id="2029117"/>
    <lineage>
        <taxon>Bacteria</taxon>
        <taxon>Pseudomonadati</taxon>
        <taxon>Pseudomonadota</taxon>
        <taxon>Betaproteobacteria</taxon>
        <taxon>Burkholderiales</taxon>
        <taxon>Comamonadaceae</taxon>
        <taxon>Vandammella</taxon>
    </lineage>
</organism>
<name>A0A3M6RLQ3_9BURK</name>
<sequence>MAATPPSGAPSKEPGSGGFESLFKVSEAPSRAITLQELRQRMVRVIEVMASIHLANYTASGFMAAGMGIHTKKPCAPQRKCARDQPTGAYSE</sequence>
<evidence type="ECO:0000256" key="1">
    <source>
        <dbReference type="SAM" id="MobiDB-lite"/>
    </source>
</evidence>
<accession>A0A3M6RLQ3</accession>
<dbReference type="EMBL" id="RDQJ01000006">
    <property type="protein sequence ID" value="RMX15722.1"/>
    <property type="molecule type" value="Genomic_DNA"/>
</dbReference>
<dbReference type="AlphaFoldDB" id="A0A3M6RLQ3"/>
<evidence type="ECO:0000313" key="3">
    <source>
        <dbReference type="Proteomes" id="UP000275180"/>
    </source>
</evidence>
<reference evidence="2 3" key="1">
    <citation type="submission" date="2018-10" db="EMBL/GenBank/DDBJ databases">
        <title>Comamonadaceae CDC group NO-1 genome sequencing and assembly.</title>
        <authorList>
            <person name="Bernier A.-M."/>
            <person name="Bernard K."/>
        </authorList>
    </citation>
    <scope>NUCLEOTIDE SEQUENCE [LARGE SCALE GENOMIC DNA]</scope>
    <source>
        <strain evidence="2 3">NML180582</strain>
    </source>
</reference>
<dbReference type="Proteomes" id="UP000275180">
    <property type="component" value="Unassembled WGS sequence"/>
</dbReference>
<evidence type="ECO:0000313" key="2">
    <source>
        <dbReference type="EMBL" id="RMX15722.1"/>
    </source>
</evidence>
<feature type="region of interest" description="Disordered" evidence="1">
    <location>
        <begin position="1"/>
        <end position="21"/>
    </location>
</feature>
<proteinExistence type="predicted"/>
<gene>
    <name evidence="2" type="ORF">EBQ34_06335</name>
</gene>
<protein>
    <submittedName>
        <fullName evidence="2">Uncharacterized protein</fullName>
    </submittedName>
</protein>